<dbReference type="EMBL" id="BAABAT010000038">
    <property type="protein sequence ID" value="GAA4259928.1"/>
    <property type="molecule type" value="Genomic_DNA"/>
</dbReference>
<feature type="region of interest" description="Disordered" evidence="1">
    <location>
        <begin position="70"/>
        <end position="92"/>
    </location>
</feature>
<evidence type="ECO:0000256" key="1">
    <source>
        <dbReference type="SAM" id="MobiDB-lite"/>
    </source>
</evidence>
<comment type="caution">
    <text evidence="2">The sequence shown here is derived from an EMBL/GenBank/DDBJ whole genome shotgun (WGS) entry which is preliminary data.</text>
</comment>
<keyword evidence="3" id="KW-1185">Reference proteome</keyword>
<reference evidence="3" key="1">
    <citation type="journal article" date="2019" name="Int. J. Syst. Evol. Microbiol.">
        <title>The Global Catalogue of Microorganisms (GCM) 10K type strain sequencing project: providing services to taxonomists for standard genome sequencing and annotation.</title>
        <authorList>
            <consortium name="The Broad Institute Genomics Platform"/>
            <consortium name="The Broad Institute Genome Sequencing Center for Infectious Disease"/>
            <person name="Wu L."/>
            <person name="Ma J."/>
        </authorList>
    </citation>
    <scope>NUCLEOTIDE SEQUENCE [LARGE SCALE GENOMIC DNA]</scope>
    <source>
        <strain evidence="3">JCM 17441</strain>
    </source>
</reference>
<protein>
    <submittedName>
        <fullName evidence="2">Uncharacterized protein</fullName>
    </submittedName>
</protein>
<evidence type="ECO:0000313" key="2">
    <source>
        <dbReference type="EMBL" id="GAA4259928.1"/>
    </source>
</evidence>
<feature type="compositionally biased region" description="Basic residues" evidence="1">
    <location>
        <begin position="72"/>
        <end position="83"/>
    </location>
</feature>
<dbReference type="RefSeq" id="WP_345136844.1">
    <property type="nucleotide sequence ID" value="NZ_BAABAT010000038.1"/>
</dbReference>
<sequence>MRVHHGTRGIDFPLYRPGGARAASFGTAREALDAAFQALRIEIVSAGPSLTGHSPAHPNLHRPLPGLLERTRAHRARPHRRARFPTYRKEPT</sequence>
<organism evidence="2 3">
    <name type="scientific">Dactylosporangium darangshiense</name>
    <dbReference type="NCBI Taxonomy" id="579108"/>
    <lineage>
        <taxon>Bacteria</taxon>
        <taxon>Bacillati</taxon>
        <taxon>Actinomycetota</taxon>
        <taxon>Actinomycetes</taxon>
        <taxon>Micromonosporales</taxon>
        <taxon>Micromonosporaceae</taxon>
        <taxon>Dactylosporangium</taxon>
    </lineage>
</organism>
<name>A0ABP8DN03_9ACTN</name>
<accession>A0ABP8DN03</accession>
<evidence type="ECO:0000313" key="3">
    <source>
        <dbReference type="Proteomes" id="UP001500620"/>
    </source>
</evidence>
<dbReference type="Proteomes" id="UP001500620">
    <property type="component" value="Unassembled WGS sequence"/>
</dbReference>
<gene>
    <name evidence="2" type="ORF">GCM10022255_086590</name>
</gene>
<proteinExistence type="predicted"/>